<keyword evidence="2" id="KW-1185">Reference proteome</keyword>
<dbReference type="InterPro" id="IPR011004">
    <property type="entry name" value="Trimer_LpxA-like_sf"/>
</dbReference>
<dbReference type="GO" id="GO:0016740">
    <property type="term" value="F:transferase activity"/>
    <property type="evidence" value="ECO:0007669"/>
    <property type="project" value="UniProtKB-KW"/>
</dbReference>
<dbReference type="RefSeq" id="WP_015469993.1">
    <property type="nucleotide sequence ID" value="NC_020813.1"/>
</dbReference>
<dbReference type="EMBL" id="CP003537">
    <property type="protein sequence ID" value="AGH95503.1"/>
    <property type="molecule type" value="Genomic_DNA"/>
</dbReference>
<dbReference type="SUPFAM" id="SSF51161">
    <property type="entry name" value="Trimeric LpxA-like enzymes"/>
    <property type="match status" value="1"/>
</dbReference>
<dbReference type="PANTHER" id="PTHR13061">
    <property type="entry name" value="DYNACTIN SUBUNIT P25"/>
    <property type="match status" value="1"/>
</dbReference>
<evidence type="ECO:0000313" key="2">
    <source>
        <dbReference type="Proteomes" id="UP000012040"/>
    </source>
</evidence>
<proteinExistence type="predicted"/>
<dbReference type="Gene3D" id="2.160.10.10">
    <property type="entry name" value="Hexapeptide repeat proteins"/>
    <property type="match status" value="1"/>
</dbReference>
<evidence type="ECO:0000313" key="1">
    <source>
        <dbReference type="EMBL" id="AGH95503.1"/>
    </source>
</evidence>
<dbReference type="AlphaFoldDB" id="M4V8I7"/>
<accession>M4V8I7</accession>
<dbReference type="InterPro" id="IPR047324">
    <property type="entry name" value="LbH_gamma_CA-like"/>
</dbReference>
<dbReference type="eggNOG" id="COG0663">
    <property type="taxonomic scope" value="Bacteria"/>
</dbReference>
<dbReference type="HOGENOM" id="CLU_064827_7_1_7"/>
<dbReference type="STRING" id="1184267.A11Q_1287"/>
<dbReference type="InterPro" id="IPR050484">
    <property type="entry name" value="Transf_Hexapept/Carb_Anhydrase"/>
</dbReference>
<keyword evidence="1" id="KW-0808">Transferase</keyword>
<dbReference type="CDD" id="cd04645">
    <property type="entry name" value="LbH_gamma_CA_like"/>
    <property type="match status" value="1"/>
</dbReference>
<name>M4V8I7_9BACT</name>
<dbReference type="OrthoDB" id="5294899at2"/>
<dbReference type="Pfam" id="PF00132">
    <property type="entry name" value="Hexapep"/>
    <property type="match status" value="2"/>
</dbReference>
<dbReference type="Proteomes" id="UP000012040">
    <property type="component" value="Chromosome"/>
</dbReference>
<reference evidence="1 2" key="1">
    <citation type="journal article" date="2013" name="ISME J.">
        <title>By their genes ye shall know them: genomic signatures of predatory bacteria.</title>
        <authorList>
            <person name="Pasternak Z."/>
            <person name="Pietrokovski S."/>
            <person name="Rotem O."/>
            <person name="Gophna U."/>
            <person name="Lurie-Weinberger M.N."/>
            <person name="Jurkevitch E."/>
        </authorList>
    </citation>
    <scope>NUCLEOTIDE SEQUENCE [LARGE SCALE GENOMIC DNA]</scope>
    <source>
        <strain evidence="1 2">JSS</strain>
    </source>
</reference>
<dbReference type="PANTHER" id="PTHR13061:SF29">
    <property type="entry name" value="GAMMA CARBONIC ANHYDRASE-LIKE 1, MITOCHONDRIAL-RELATED"/>
    <property type="match status" value="1"/>
</dbReference>
<dbReference type="KEGG" id="bex:A11Q_1287"/>
<sequence>MSLITARGATPQLGEDVFVAEGAKIIGDVKIGDRSSIWFNTTLRGDVMPITIGTETNIQDGSVLHGTYGKYACEIGDRVTIGHSVVLHGCKIGTRCLIGMGSIVMDGAEVGEFSVVGAGSLVTEGKKFPPRSLIVGRPAAVKRPLTEEELRFLEQSADNYLLYKTWYK</sequence>
<protein>
    <submittedName>
        <fullName evidence="1">Transferase family protein</fullName>
    </submittedName>
</protein>
<dbReference type="InterPro" id="IPR001451">
    <property type="entry name" value="Hexapep"/>
</dbReference>
<organism evidence="1 2">
    <name type="scientific">Pseudobdellovibrio exovorus JSS</name>
    <dbReference type="NCBI Taxonomy" id="1184267"/>
    <lineage>
        <taxon>Bacteria</taxon>
        <taxon>Pseudomonadati</taxon>
        <taxon>Bdellovibrionota</taxon>
        <taxon>Bdellovibrionia</taxon>
        <taxon>Bdellovibrionales</taxon>
        <taxon>Pseudobdellovibrionaceae</taxon>
        <taxon>Pseudobdellovibrio</taxon>
    </lineage>
</organism>
<gene>
    <name evidence="1" type="ORF">A11Q_1287</name>
</gene>
<dbReference type="PATRIC" id="fig|1184267.3.peg.1305"/>